<keyword evidence="3" id="KW-0813">Transport</keyword>
<evidence type="ECO:0000256" key="5">
    <source>
        <dbReference type="ARBA" id="ARBA00022856"/>
    </source>
</evidence>
<dbReference type="PANTHER" id="PTHR30290">
    <property type="entry name" value="PERIPLASMIC BINDING COMPONENT OF ABC TRANSPORTER"/>
    <property type="match status" value="1"/>
</dbReference>
<evidence type="ECO:0000256" key="3">
    <source>
        <dbReference type="ARBA" id="ARBA00022448"/>
    </source>
</evidence>
<dbReference type="FunFam" id="3.10.105.10:FF:000001">
    <property type="entry name" value="Oligopeptide ABC transporter, oligopeptide-binding protein"/>
    <property type="match status" value="1"/>
</dbReference>
<proteinExistence type="inferred from homology"/>
<dbReference type="Gene3D" id="3.90.76.10">
    <property type="entry name" value="Dipeptide-binding Protein, Domain 1"/>
    <property type="match status" value="1"/>
</dbReference>
<evidence type="ECO:0000256" key="4">
    <source>
        <dbReference type="ARBA" id="ARBA00022729"/>
    </source>
</evidence>
<comment type="subcellular location">
    <subcellularLocation>
        <location evidence="1">Cell envelope</location>
    </subcellularLocation>
</comment>
<dbReference type="GO" id="GO:0015833">
    <property type="term" value="P:peptide transport"/>
    <property type="evidence" value="ECO:0007669"/>
    <property type="project" value="UniProtKB-KW"/>
</dbReference>
<comment type="similarity">
    <text evidence="2">Belongs to the bacterial solute-binding protein 5 family.</text>
</comment>
<dbReference type="SUPFAM" id="SSF53850">
    <property type="entry name" value="Periplasmic binding protein-like II"/>
    <property type="match status" value="1"/>
</dbReference>
<dbReference type="InterPro" id="IPR000914">
    <property type="entry name" value="SBP_5_dom"/>
</dbReference>
<organism evidence="8 9">
    <name type="scientific">Paenibacillus sambharensis</name>
    <dbReference type="NCBI Taxonomy" id="1803190"/>
    <lineage>
        <taxon>Bacteria</taxon>
        <taxon>Bacillati</taxon>
        <taxon>Bacillota</taxon>
        <taxon>Bacilli</taxon>
        <taxon>Bacillales</taxon>
        <taxon>Paenibacillaceae</taxon>
        <taxon>Paenibacillus</taxon>
    </lineage>
</organism>
<accession>A0A2W1LNC4</accession>
<dbReference type="Proteomes" id="UP000249522">
    <property type="component" value="Unassembled WGS sequence"/>
</dbReference>
<dbReference type="OrthoDB" id="9801912at2"/>
<keyword evidence="9" id="KW-1185">Reference proteome</keyword>
<dbReference type="PANTHER" id="PTHR30290:SF79">
    <property type="entry name" value="DIPEPTIDE-BINDING PROTEIN DPPE"/>
    <property type="match status" value="1"/>
</dbReference>
<name>A0A2W1LNC4_9BACL</name>
<evidence type="ECO:0000256" key="2">
    <source>
        <dbReference type="ARBA" id="ARBA00005695"/>
    </source>
</evidence>
<evidence type="ECO:0000313" key="9">
    <source>
        <dbReference type="Proteomes" id="UP000249522"/>
    </source>
</evidence>
<dbReference type="InterPro" id="IPR030678">
    <property type="entry name" value="Peptide/Ni-bd"/>
</dbReference>
<dbReference type="Gene3D" id="3.10.105.10">
    <property type="entry name" value="Dipeptide-binding Protein, Domain 3"/>
    <property type="match status" value="1"/>
</dbReference>
<evidence type="ECO:0000259" key="7">
    <source>
        <dbReference type="Pfam" id="PF00496"/>
    </source>
</evidence>
<dbReference type="CDD" id="cd08504">
    <property type="entry name" value="PBP2_OppA"/>
    <property type="match status" value="1"/>
</dbReference>
<dbReference type="InterPro" id="IPR039424">
    <property type="entry name" value="SBP_5"/>
</dbReference>
<dbReference type="RefSeq" id="WP_111146126.1">
    <property type="nucleotide sequence ID" value="NZ_QKRB01000038.1"/>
</dbReference>
<dbReference type="PROSITE" id="PS51257">
    <property type="entry name" value="PROKAR_LIPOPROTEIN"/>
    <property type="match status" value="1"/>
</dbReference>
<keyword evidence="5" id="KW-0653">Protein transport</keyword>
<dbReference type="FunFam" id="3.90.76.10:FF:000001">
    <property type="entry name" value="Oligopeptide ABC transporter substrate-binding protein"/>
    <property type="match status" value="1"/>
</dbReference>
<evidence type="ECO:0000256" key="6">
    <source>
        <dbReference type="SAM" id="SignalP"/>
    </source>
</evidence>
<gene>
    <name evidence="8" type="ORF">DNH61_07950</name>
</gene>
<dbReference type="GO" id="GO:0030288">
    <property type="term" value="C:outer membrane-bounded periplasmic space"/>
    <property type="evidence" value="ECO:0007669"/>
    <property type="project" value="UniProtKB-ARBA"/>
</dbReference>
<feature type="chain" id="PRO_5038639670" evidence="6">
    <location>
        <begin position="25"/>
        <end position="571"/>
    </location>
</feature>
<sequence>MNKRKKTGSIMLALVISVSMLLSACSNNGGNNAPTNGGTNTPANQAENNKSGEAALAAEQIFRMNLHAEPPTLDPGMTQDNTSGTVLNAVMEGLTTVDKDGNVQPGMAEKWEVSEDNLTYTFTILDGATWSTGEPVTAHDFEFAWKRVLDPTKETPSPYAYQLYYLKNAEAYNTGEIKDASQVGVKAQDDKTLVVELHSPTAYFLNLLSFYTYYPVNKAVVEANPKFAAEAATHSTNGPFLLTEWNHNESLLLTKNPNYYDADKVHFTEVRLAIINDSNTELSMYETGDLDWAGRPTGEIPIDMIPSLKEDSEANLQIQGIATTYYFNFNTTKEPYDNVNIRKALAMAIDRKAIVEKVTLGDQIPAFGFVPYGIKGQNDTFRDEVKDSYFTEDVEQAKTLLAKGLEEKGLTKLPTIELIHNEGEGHKKLATAIADMWKTNLGVDVSVQSQEWGVFLTNRTNLNYQVARAGWGADYNDPMTFLDMWITGGGNNDTGFSNAEYDGLIKKAQTSSDPAERMEAMAAAEKILMDEMPILPIYYYTGIWMQKPYVQGVWIDYSGEIRFNYGYIAEH</sequence>
<protein>
    <submittedName>
        <fullName evidence="8">Peptide ABC transporter substrate-binding protein</fullName>
    </submittedName>
</protein>
<reference evidence="8 9" key="1">
    <citation type="submission" date="2018-06" db="EMBL/GenBank/DDBJ databases">
        <title>Paenibacillus imtechensis sp. nov.</title>
        <authorList>
            <person name="Pinnaka A.K."/>
            <person name="Singh H."/>
            <person name="Kaur M."/>
        </authorList>
    </citation>
    <scope>NUCLEOTIDE SEQUENCE [LARGE SCALE GENOMIC DNA]</scope>
    <source>
        <strain evidence="8 9">SMB1</strain>
    </source>
</reference>
<dbReference type="AlphaFoldDB" id="A0A2W1LNC4"/>
<keyword evidence="4 6" id="KW-0732">Signal</keyword>
<dbReference type="Pfam" id="PF00496">
    <property type="entry name" value="SBP_bac_5"/>
    <property type="match status" value="1"/>
</dbReference>
<dbReference type="PIRSF" id="PIRSF002741">
    <property type="entry name" value="MppA"/>
    <property type="match status" value="1"/>
</dbReference>
<evidence type="ECO:0000313" key="8">
    <source>
        <dbReference type="EMBL" id="PZD96432.1"/>
    </source>
</evidence>
<feature type="signal peptide" evidence="6">
    <location>
        <begin position="1"/>
        <end position="24"/>
    </location>
</feature>
<keyword evidence="5" id="KW-0571">Peptide transport</keyword>
<dbReference type="Gene3D" id="3.40.190.10">
    <property type="entry name" value="Periplasmic binding protein-like II"/>
    <property type="match status" value="1"/>
</dbReference>
<evidence type="ECO:0000256" key="1">
    <source>
        <dbReference type="ARBA" id="ARBA00004196"/>
    </source>
</evidence>
<feature type="domain" description="Solute-binding protein family 5" evidence="7">
    <location>
        <begin position="102"/>
        <end position="492"/>
    </location>
</feature>
<dbReference type="GO" id="GO:1904680">
    <property type="term" value="F:peptide transmembrane transporter activity"/>
    <property type="evidence" value="ECO:0007669"/>
    <property type="project" value="TreeGrafter"/>
</dbReference>
<comment type="caution">
    <text evidence="8">The sequence shown here is derived from an EMBL/GenBank/DDBJ whole genome shotgun (WGS) entry which is preliminary data.</text>
</comment>
<dbReference type="GO" id="GO:0043190">
    <property type="term" value="C:ATP-binding cassette (ABC) transporter complex"/>
    <property type="evidence" value="ECO:0007669"/>
    <property type="project" value="InterPro"/>
</dbReference>
<dbReference type="EMBL" id="QKRB01000038">
    <property type="protein sequence ID" value="PZD96432.1"/>
    <property type="molecule type" value="Genomic_DNA"/>
</dbReference>